<reference evidence="7 9" key="3">
    <citation type="journal article" date="2024" name="Syst. Appl. Microbiol.">
        <title>Helicobacter cappadocius sp. nov., from lizards: The first psychrotrophic Helicobacter species.</title>
        <authorList>
            <person name="Aydin F."/>
            <person name="Tarhane S."/>
            <person name="Karakaya E."/>
            <person name="Abay S."/>
            <person name="Kayman T."/>
            <person name="Guran O."/>
            <person name="Bozkurt E."/>
            <person name="Uzum N."/>
            <person name="Avci A."/>
            <person name="Olgun K."/>
            <person name="Jablonski D."/>
            <person name="Guran C."/>
            <person name="Burcin Saticioglu I."/>
        </authorList>
    </citation>
    <scope>NUCLEOTIDE SEQUENCE [LARGE SCALE GENOMIC DNA]</scope>
    <source>
        <strain evidence="7">Faydin-H75</strain>
        <strain evidence="9">faydin-H76</strain>
    </source>
</reference>
<evidence type="ECO:0000313" key="9">
    <source>
        <dbReference type="Proteomes" id="UP001177258"/>
    </source>
</evidence>
<dbReference type="Pfam" id="PF01168">
    <property type="entry name" value="Ala_racemase_N"/>
    <property type="match status" value="1"/>
</dbReference>
<evidence type="ECO:0000259" key="6">
    <source>
        <dbReference type="SMART" id="SM01005"/>
    </source>
</evidence>
<comment type="cofactor">
    <cofactor evidence="1 4">
        <name>pyridoxal 5'-phosphate</name>
        <dbReference type="ChEBI" id="CHEBI:597326"/>
    </cofactor>
</comment>
<dbReference type="EMBL" id="JAUPEV010000002">
    <property type="protein sequence ID" value="MDO7252769.1"/>
    <property type="molecule type" value="Genomic_DNA"/>
</dbReference>
<dbReference type="PRINTS" id="PR00992">
    <property type="entry name" value="ALARACEMASE"/>
</dbReference>
<dbReference type="GO" id="GO:0005829">
    <property type="term" value="C:cytosol"/>
    <property type="evidence" value="ECO:0007669"/>
    <property type="project" value="TreeGrafter"/>
</dbReference>
<reference evidence="8 10" key="1">
    <citation type="submission" date="2023-07" db="EMBL/GenBank/DDBJ databases">
        <title>Unpublished Manusciprt.</title>
        <authorList>
            <person name="Aydin F."/>
            <person name="Tarhane S."/>
            <person name="Saticioglu I.B."/>
            <person name="Karakaya E."/>
            <person name="Abay S."/>
            <person name="Guran O."/>
            <person name="Bozkurt E."/>
            <person name="Uzum N."/>
            <person name="Olgun K."/>
            <person name="Jablonski D."/>
        </authorList>
    </citation>
    <scope>NUCLEOTIDE SEQUENCE</scope>
    <source>
        <strain evidence="10">faydin-H75</strain>
        <strain evidence="8">Faydin-H76</strain>
    </source>
</reference>
<feature type="domain" description="Alanine racemase C-terminal" evidence="6">
    <location>
        <begin position="229"/>
        <end position="342"/>
    </location>
</feature>
<dbReference type="InterPro" id="IPR020622">
    <property type="entry name" value="Ala_racemase_pyridoxalP-BS"/>
</dbReference>
<reference evidence="7" key="2">
    <citation type="submission" date="2023-07" db="EMBL/GenBank/DDBJ databases">
        <authorList>
            <person name="Aydin F."/>
            <person name="Tarhane S."/>
            <person name="Saticioglu I.B."/>
            <person name="Karakaya E."/>
            <person name="Abay S."/>
            <person name="Guran O."/>
            <person name="Bozkurt E."/>
            <person name="Uzum N."/>
            <person name="Olgun K."/>
            <person name="Jablonski D."/>
        </authorList>
    </citation>
    <scope>NUCLEOTIDE SEQUENCE</scope>
    <source>
        <strain evidence="7">Faydin-H75</strain>
    </source>
</reference>
<feature type="modified residue" description="N6-(pyridoxal phosphate)lysine" evidence="4">
    <location>
        <position position="33"/>
    </location>
</feature>
<keyword evidence="3 8" id="KW-0413">Isomerase</keyword>
<sequence>MSEILINSTKFKNNLDLIAEHIGDKDKLALVMKDNAYGHGLQEIATLACAYGIKNIFVKNESEALKIAHLFEHITVLYGRICNDSPLNIHVSINSMDNIHSLEPSRCVELKVNTGMNRNGIPREKLQTFIEEILLKKLVLFGVFAHNGYGDVSEQSFQDAQKVFSEVKEEVLYLAEKLSFKIPRFHSLSSSGTLRSDKIEDDLVRIGIAAYGYLSNTFDIPLSKKLTPIASLWADKICEQSLKKGSKIGYGGKTVLEKDTIISTYDIGYGDGLFRINGNKPSLKTAEGYIILPVTSMDCFSCESTLERVCVFDDATSIAKLFDTIPYEVLTSLSPFIKRSVI</sequence>
<dbReference type="SUPFAM" id="SSF51419">
    <property type="entry name" value="PLP-binding barrel"/>
    <property type="match status" value="1"/>
</dbReference>
<dbReference type="InterPro" id="IPR029066">
    <property type="entry name" value="PLP-binding_barrel"/>
</dbReference>
<protein>
    <submittedName>
        <fullName evidence="8">Alanine racemase</fullName>
        <ecNumber evidence="8">5.1.1.1</ecNumber>
    </submittedName>
</protein>
<dbReference type="Pfam" id="PF00842">
    <property type="entry name" value="Ala_racemase_C"/>
    <property type="match status" value="1"/>
</dbReference>
<name>A0AA90PI03_9HELI</name>
<evidence type="ECO:0000256" key="1">
    <source>
        <dbReference type="ARBA" id="ARBA00001933"/>
    </source>
</evidence>
<dbReference type="EC" id="5.1.1.1" evidence="8"/>
<dbReference type="NCBIfam" id="NF000791">
    <property type="entry name" value="PRK00053.2-2"/>
    <property type="match status" value="1"/>
</dbReference>
<comment type="caution">
    <text evidence="8">The sequence shown here is derived from an EMBL/GenBank/DDBJ whole genome shotgun (WGS) entry which is preliminary data.</text>
</comment>
<dbReference type="EMBL" id="JAUYZK010000002">
    <property type="protein sequence ID" value="MDP2538637.1"/>
    <property type="molecule type" value="Genomic_DNA"/>
</dbReference>
<dbReference type="Proteomes" id="UP001177258">
    <property type="component" value="Unassembled WGS sequence"/>
</dbReference>
<evidence type="ECO:0000256" key="2">
    <source>
        <dbReference type="ARBA" id="ARBA00022898"/>
    </source>
</evidence>
<dbReference type="GO" id="GO:0030170">
    <property type="term" value="F:pyridoxal phosphate binding"/>
    <property type="evidence" value="ECO:0007669"/>
    <property type="project" value="TreeGrafter"/>
</dbReference>
<dbReference type="SUPFAM" id="SSF50621">
    <property type="entry name" value="Alanine racemase C-terminal domain-like"/>
    <property type="match status" value="1"/>
</dbReference>
<dbReference type="Gene3D" id="2.40.37.10">
    <property type="entry name" value="Lyase, Ornithine Decarboxylase, Chain A, domain 1"/>
    <property type="match status" value="1"/>
</dbReference>
<dbReference type="SMART" id="SM01005">
    <property type="entry name" value="Ala_racemase_C"/>
    <property type="match status" value="1"/>
</dbReference>
<dbReference type="PANTHER" id="PTHR30511:SF0">
    <property type="entry name" value="ALANINE RACEMASE, CATABOLIC-RELATED"/>
    <property type="match status" value="1"/>
</dbReference>
<dbReference type="PANTHER" id="PTHR30511">
    <property type="entry name" value="ALANINE RACEMASE"/>
    <property type="match status" value="1"/>
</dbReference>
<dbReference type="AlphaFoldDB" id="A0AA90PI03"/>
<evidence type="ECO:0000256" key="4">
    <source>
        <dbReference type="PIRSR" id="PIRSR600821-50"/>
    </source>
</evidence>
<dbReference type="InterPro" id="IPR009006">
    <property type="entry name" value="Ala_racemase/Decarboxylase_C"/>
</dbReference>
<feature type="binding site" evidence="5">
    <location>
        <position position="118"/>
    </location>
    <ligand>
        <name>substrate</name>
    </ligand>
</feature>
<dbReference type="PROSITE" id="PS00395">
    <property type="entry name" value="ALANINE_RACEMASE"/>
    <property type="match status" value="1"/>
</dbReference>
<accession>A0AA90PI03</accession>
<evidence type="ECO:0000313" key="10">
    <source>
        <dbReference type="Proteomes" id="UP001240777"/>
    </source>
</evidence>
<keyword evidence="10" id="KW-1185">Reference proteome</keyword>
<evidence type="ECO:0000256" key="3">
    <source>
        <dbReference type="ARBA" id="ARBA00023235"/>
    </source>
</evidence>
<proteinExistence type="predicted"/>
<dbReference type="GO" id="GO:0030632">
    <property type="term" value="P:D-alanine biosynthetic process"/>
    <property type="evidence" value="ECO:0007669"/>
    <property type="project" value="TreeGrafter"/>
</dbReference>
<feature type="binding site" evidence="5">
    <location>
        <position position="297"/>
    </location>
    <ligand>
        <name>substrate</name>
    </ligand>
</feature>
<dbReference type="InterPro" id="IPR001608">
    <property type="entry name" value="Ala_racemase_N"/>
</dbReference>
<dbReference type="InterPro" id="IPR011079">
    <property type="entry name" value="Ala_racemase_C"/>
</dbReference>
<dbReference type="InterPro" id="IPR000821">
    <property type="entry name" value="Ala_racemase"/>
</dbReference>
<dbReference type="Gene3D" id="3.20.20.10">
    <property type="entry name" value="Alanine racemase"/>
    <property type="match status" value="1"/>
</dbReference>
<dbReference type="GO" id="GO:0008784">
    <property type="term" value="F:alanine racemase activity"/>
    <property type="evidence" value="ECO:0007669"/>
    <property type="project" value="UniProtKB-EC"/>
</dbReference>
<evidence type="ECO:0000313" key="7">
    <source>
        <dbReference type="EMBL" id="MDO7252769.1"/>
    </source>
</evidence>
<dbReference type="RefSeq" id="WP_305516609.1">
    <property type="nucleotide sequence ID" value="NZ_JAUPEV010000002.1"/>
</dbReference>
<dbReference type="Proteomes" id="UP001240777">
    <property type="component" value="Unassembled WGS sequence"/>
</dbReference>
<organism evidence="8 9">
    <name type="scientific">Helicobacter cappadocius</name>
    <dbReference type="NCBI Taxonomy" id="3063998"/>
    <lineage>
        <taxon>Bacteria</taxon>
        <taxon>Pseudomonadati</taxon>
        <taxon>Campylobacterota</taxon>
        <taxon>Epsilonproteobacteria</taxon>
        <taxon>Campylobacterales</taxon>
        <taxon>Helicobacteraceae</taxon>
        <taxon>Helicobacter</taxon>
    </lineage>
</organism>
<keyword evidence="2 4" id="KW-0663">Pyridoxal phosphate</keyword>
<gene>
    <name evidence="7" type="ORF">Q5I04_02390</name>
    <name evidence="8" type="ORF">Q5I06_02395</name>
</gene>
<evidence type="ECO:0000313" key="8">
    <source>
        <dbReference type="EMBL" id="MDP2538637.1"/>
    </source>
</evidence>
<evidence type="ECO:0000256" key="5">
    <source>
        <dbReference type="PIRSR" id="PIRSR600821-52"/>
    </source>
</evidence>